<dbReference type="InterPro" id="IPR023404">
    <property type="entry name" value="rSAM_horseshoe"/>
</dbReference>
<keyword evidence="3" id="KW-0963">Cytoplasm</keyword>
<dbReference type="EC" id="2.8.4.4" evidence="11"/>
<dbReference type="GO" id="GO:0046872">
    <property type="term" value="F:metal ion binding"/>
    <property type="evidence" value="ECO:0007669"/>
    <property type="project" value="UniProtKB-KW"/>
</dbReference>
<dbReference type="InterPro" id="IPR058240">
    <property type="entry name" value="rSAM_sf"/>
</dbReference>
<keyword evidence="11" id="KW-0687">Ribonucleoprotein</keyword>
<name>A0A3B1CVW2_9ZZZZ</name>
<dbReference type="HAMAP" id="MF_01865">
    <property type="entry name" value="MTTase_RimO"/>
    <property type="match status" value="1"/>
</dbReference>
<dbReference type="Gene3D" id="3.40.50.12160">
    <property type="entry name" value="Methylthiotransferase, N-terminal domain"/>
    <property type="match status" value="1"/>
</dbReference>
<dbReference type="InterPro" id="IPR012340">
    <property type="entry name" value="NA-bd_OB-fold"/>
</dbReference>
<accession>A0A3B1CVW2</accession>
<dbReference type="GO" id="GO:0035599">
    <property type="term" value="F:aspartic acid methylthiotransferase activity"/>
    <property type="evidence" value="ECO:0007669"/>
    <property type="project" value="TreeGrafter"/>
</dbReference>
<dbReference type="GO" id="GO:0051539">
    <property type="term" value="F:4 iron, 4 sulfur cluster binding"/>
    <property type="evidence" value="ECO:0007669"/>
    <property type="project" value="UniProtKB-KW"/>
</dbReference>
<dbReference type="Pfam" id="PF04055">
    <property type="entry name" value="Radical_SAM"/>
    <property type="match status" value="1"/>
</dbReference>
<evidence type="ECO:0000256" key="1">
    <source>
        <dbReference type="ARBA" id="ARBA00001966"/>
    </source>
</evidence>
<dbReference type="SFLD" id="SFLDF00274">
    <property type="entry name" value="ribosomal_protein_S12_methylth"/>
    <property type="match status" value="1"/>
</dbReference>
<evidence type="ECO:0000256" key="5">
    <source>
        <dbReference type="ARBA" id="ARBA00022723"/>
    </source>
</evidence>
<dbReference type="Pfam" id="PF18693">
    <property type="entry name" value="TRAM_2"/>
    <property type="match status" value="1"/>
</dbReference>
<keyword evidence="6" id="KW-0408">Iron</keyword>
<evidence type="ECO:0000259" key="9">
    <source>
        <dbReference type="PROSITE" id="PS51449"/>
    </source>
</evidence>
<dbReference type="GO" id="GO:0005829">
    <property type="term" value="C:cytosol"/>
    <property type="evidence" value="ECO:0007669"/>
    <property type="project" value="TreeGrafter"/>
</dbReference>
<keyword evidence="11" id="KW-0689">Ribosomal protein</keyword>
<dbReference type="PROSITE" id="PS50926">
    <property type="entry name" value="TRAM"/>
    <property type="match status" value="1"/>
</dbReference>
<dbReference type="SFLD" id="SFLDS00029">
    <property type="entry name" value="Radical_SAM"/>
    <property type="match status" value="1"/>
</dbReference>
<dbReference type="FunFam" id="3.80.30.20:FF:000001">
    <property type="entry name" value="tRNA-2-methylthio-N(6)-dimethylallyladenosine synthase 2"/>
    <property type="match status" value="1"/>
</dbReference>
<evidence type="ECO:0000256" key="7">
    <source>
        <dbReference type="ARBA" id="ARBA00023014"/>
    </source>
</evidence>
<dbReference type="CDD" id="cd01335">
    <property type="entry name" value="Radical_SAM"/>
    <property type="match status" value="1"/>
</dbReference>
<evidence type="ECO:0000259" key="8">
    <source>
        <dbReference type="PROSITE" id="PS50926"/>
    </source>
</evidence>
<dbReference type="GO" id="GO:0005840">
    <property type="term" value="C:ribosome"/>
    <property type="evidence" value="ECO:0007669"/>
    <property type="project" value="UniProtKB-KW"/>
</dbReference>
<dbReference type="Gene3D" id="2.40.50.140">
    <property type="entry name" value="Nucleic acid-binding proteins"/>
    <property type="match status" value="1"/>
</dbReference>
<dbReference type="SFLD" id="SFLDG01082">
    <property type="entry name" value="B12-binding_domain_containing"/>
    <property type="match status" value="1"/>
</dbReference>
<dbReference type="GO" id="GO:0006400">
    <property type="term" value="P:tRNA modification"/>
    <property type="evidence" value="ECO:0007669"/>
    <property type="project" value="InterPro"/>
</dbReference>
<evidence type="ECO:0000256" key="4">
    <source>
        <dbReference type="ARBA" id="ARBA00022691"/>
    </source>
</evidence>
<dbReference type="InterPro" id="IPR013848">
    <property type="entry name" value="Methylthiotransferase_N"/>
</dbReference>
<reference evidence="11" key="1">
    <citation type="submission" date="2018-06" db="EMBL/GenBank/DDBJ databases">
        <authorList>
            <person name="Zhirakovskaya E."/>
        </authorList>
    </citation>
    <scope>NUCLEOTIDE SEQUENCE</scope>
</reference>
<dbReference type="PROSITE" id="PS51449">
    <property type="entry name" value="MTTASE_N"/>
    <property type="match status" value="1"/>
</dbReference>
<dbReference type="SUPFAM" id="SSF102114">
    <property type="entry name" value="Radical SAM enzymes"/>
    <property type="match status" value="1"/>
</dbReference>
<dbReference type="InterPro" id="IPR005839">
    <property type="entry name" value="Methylthiotransferase"/>
</dbReference>
<evidence type="ECO:0000256" key="2">
    <source>
        <dbReference type="ARBA" id="ARBA00022485"/>
    </source>
</evidence>
<dbReference type="GO" id="GO:0103039">
    <property type="term" value="F:protein methylthiotransferase activity"/>
    <property type="evidence" value="ECO:0007669"/>
    <property type="project" value="UniProtKB-EC"/>
</dbReference>
<dbReference type="PROSITE" id="PS01278">
    <property type="entry name" value="MTTASE_RADICAL"/>
    <property type="match status" value="1"/>
</dbReference>
<gene>
    <name evidence="11" type="ORF">MNBD_NITROSPIRAE03-333</name>
</gene>
<dbReference type="EMBL" id="UOGI01000381">
    <property type="protein sequence ID" value="VAX34746.1"/>
    <property type="molecule type" value="Genomic_DNA"/>
</dbReference>
<dbReference type="PANTHER" id="PTHR43837">
    <property type="entry name" value="RIBOSOMAL PROTEIN S12 METHYLTHIOTRANSFERASE RIMO"/>
    <property type="match status" value="1"/>
</dbReference>
<feature type="domain" description="Radical SAM core" evidence="10">
    <location>
        <begin position="136"/>
        <end position="365"/>
    </location>
</feature>
<feature type="domain" description="MTTase N-terminal" evidence="9">
    <location>
        <begin position="5"/>
        <end position="119"/>
    </location>
</feature>
<dbReference type="InterPro" id="IPR020612">
    <property type="entry name" value="Methylthiotransferase_CS"/>
</dbReference>
<evidence type="ECO:0000256" key="6">
    <source>
        <dbReference type="ARBA" id="ARBA00023004"/>
    </source>
</evidence>
<dbReference type="PANTHER" id="PTHR43837:SF1">
    <property type="entry name" value="RIBOSOMAL PROTEIN US12 METHYLTHIOTRANSFERASE RIMO"/>
    <property type="match status" value="1"/>
</dbReference>
<dbReference type="SFLD" id="SFLDG01061">
    <property type="entry name" value="methylthiotransferase"/>
    <property type="match status" value="1"/>
</dbReference>
<feature type="domain" description="TRAM" evidence="8">
    <location>
        <begin position="368"/>
        <end position="434"/>
    </location>
</feature>
<evidence type="ECO:0000259" key="10">
    <source>
        <dbReference type="PROSITE" id="PS51918"/>
    </source>
</evidence>
<evidence type="ECO:0000313" key="11">
    <source>
        <dbReference type="EMBL" id="VAX34746.1"/>
    </source>
</evidence>
<keyword evidence="5" id="KW-0479">Metal-binding</keyword>
<keyword evidence="2" id="KW-0004">4Fe-4S</keyword>
<dbReference type="InterPro" id="IPR006638">
    <property type="entry name" value="Elp3/MiaA/NifB-like_rSAM"/>
</dbReference>
<dbReference type="SMART" id="SM00729">
    <property type="entry name" value="Elp3"/>
    <property type="match status" value="1"/>
</dbReference>
<keyword evidence="11" id="KW-0808">Transferase</keyword>
<dbReference type="Gene3D" id="3.80.30.20">
    <property type="entry name" value="tm_1862 like domain"/>
    <property type="match status" value="1"/>
</dbReference>
<dbReference type="NCBIfam" id="TIGR00089">
    <property type="entry name" value="MiaB/RimO family radical SAM methylthiotransferase"/>
    <property type="match status" value="1"/>
</dbReference>
<sequence>MGLSGNFHILTLGCPKNRVDSESLLSLLTNHGFYHVNNAGEADTVLINTCGFIQAAKDESIEEILEIVSGKSNGQKVVVFGCLAQRYMEELKRELPEVDAFFGVNSHEKILAFLETETSGTRNTEPESCNPQPATRNPGSYAYLKIADGCNRGCSFCAIPGIRGRFISLSPDSIVQRAEELINSGTRELILVAQDITSYGREFRGYGLCELIEEITSLPGDFRLRLLYMYPTAIDEKLIATISGNEKVCKYLDIPLQHTEDRVLGLMKRNGSRNTYTELINNIRKKIPDVTLRTSFILGFPSESNEEFTALLNFIREMEFERLGAFTYSREDGTSSYNLGDTIPEKEKERRYHELMMLQAGISLEKNRAMLDTVVRVLVDEVTDGIALCRYEGQAPEIDGMVIVNPVNNIVEVGDFINVRITEAYDYDLKGEQV</sequence>
<dbReference type="NCBIfam" id="TIGR01125">
    <property type="entry name" value="30S ribosomal protein S12 methylthiotransferase RimO"/>
    <property type="match status" value="1"/>
</dbReference>
<dbReference type="InterPro" id="IPR005840">
    <property type="entry name" value="Ribosomal_uS12_MeSTrfase_RimO"/>
</dbReference>
<dbReference type="InterPro" id="IPR007197">
    <property type="entry name" value="rSAM"/>
</dbReference>
<proteinExistence type="inferred from homology"/>
<evidence type="ECO:0000256" key="3">
    <source>
        <dbReference type="ARBA" id="ARBA00022490"/>
    </source>
</evidence>
<dbReference type="PROSITE" id="PS51918">
    <property type="entry name" value="RADICAL_SAM"/>
    <property type="match status" value="1"/>
</dbReference>
<keyword evidence="4" id="KW-0949">S-adenosyl-L-methionine</keyword>
<organism evidence="11">
    <name type="scientific">hydrothermal vent metagenome</name>
    <dbReference type="NCBI Taxonomy" id="652676"/>
    <lineage>
        <taxon>unclassified sequences</taxon>
        <taxon>metagenomes</taxon>
        <taxon>ecological metagenomes</taxon>
    </lineage>
</organism>
<dbReference type="AlphaFoldDB" id="A0A3B1CVW2"/>
<dbReference type="Pfam" id="PF00919">
    <property type="entry name" value="UPF0004"/>
    <property type="match status" value="1"/>
</dbReference>
<keyword evidence="7" id="KW-0411">Iron-sulfur</keyword>
<dbReference type="InterPro" id="IPR002792">
    <property type="entry name" value="TRAM_dom"/>
</dbReference>
<dbReference type="InterPro" id="IPR038135">
    <property type="entry name" value="Methylthiotransferase_N_sf"/>
</dbReference>
<protein>
    <submittedName>
        <fullName evidence="11">Ribosomal protein S12p Asp88 (E. coli) methylthiotransferase</fullName>
        <ecNumber evidence="11">2.8.4.4</ecNumber>
    </submittedName>
</protein>
<comment type="cofactor">
    <cofactor evidence="1">
        <name>[4Fe-4S] cluster</name>
        <dbReference type="ChEBI" id="CHEBI:49883"/>
    </cofactor>
</comment>